<organism evidence="3 4">
    <name type="scientific">Lachnospira hominis</name>
    <name type="common">ex Liu et al. 2021</name>
    <dbReference type="NCBI Taxonomy" id="2763051"/>
    <lineage>
        <taxon>Bacteria</taxon>
        <taxon>Bacillati</taxon>
        <taxon>Bacillota</taxon>
        <taxon>Clostridia</taxon>
        <taxon>Lachnospirales</taxon>
        <taxon>Lachnospiraceae</taxon>
        <taxon>Lachnospira</taxon>
    </lineage>
</organism>
<dbReference type="InterPro" id="IPR038916">
    <property type="entry name" value="FAM118"/>
</dbReference>
<name>A0ABR7G326_9FIRM</name>
<keyword evidence="4" id="KW-1185">Reference proteome</keyword>
<dbReference type="Pfam" id="PF13289">
    <property type="entry name" value="SIR2_2"/>
    <property type="match status" value="1"/>
</dbReference>
<comment type="caution">
    <text evidence="3">The sequence shown here is derived from an EMBL/GenBank/DDBJ whole genome shotgun (WGS) entry which is preliminary data.</text>
</comment>
<gene>
    <name evidence="3" type="ORF">H8S01_12870</name>
</gene>
<dbReference type="PANTHER" id="PTHR28623:SF1">
    <property type="entry name" value="PROTEIN FAM118B"/>
    <property type="match status" value="1"/>
</dbReference>
<dbReference type="InterPro" id="IPR029035">
    <property type="entry name" value="DHS-like_NAD/FAD-binding_dom"/>
</dbReference>
<keyword evidence="2" id="KW-0007">Acetylation</keyword>
<sequence length="282" mass="32933">MIPYPLEEDYIKEKCVLFVGAGISSRIKRVDGTSVPNWNEFVKQLVEYAYRRDYFDATEKQILLEMLKDNKSISVAQIVIDELKKTEFQSFLSEMFHGLEPNDPIYPLLCKMNFRAIVTTNFDTLIEDAFQRYAPKKIKAWTQNDISENLCQIEDKFLLKLHGTYERQATIVLGLQGYLECIYKNQVMQELMESLLLTNTFLFIGYSMSDPDMNELIDYINAISSGNNRNHYMAVEKGKFSSLERKYLRKHKNITIIEYENKTGSHEGILDLLEELKKKKNP</sequence>
<proteinExistence type="predicted"/>
<dbReference type="PANTHER" id="PTHR28623">
    <property type="entry name" value="PROTEIN FAM118B"/>
    <property type="match status" value="1"/>
</dbReference>
<dbReference type="EMBL" id="JACOPD010000012">
    <property type="protein sequence ID" value="MBC5681844.1"/>
    <property type="molecule type" value="Genomic_DNA"/>
</dbReference>
<protein>
    <submittedName>
        <fullName evidence="3">SIR2 family protein</fullName>
    </submittedName>
</protein>
<dbReference type="Proteomes" id="UP000628463">
    <property type="component" value="Unassembled WGS sequence"/>
</dbReference>
<dbReference type="RefSeq" id="WP_186837444.1">
    <property type="nucleotide sequence ID" value="NZ_JACOPD010000012.1"/>
</dbReference>
<evidence type="ECO:0000313" key="4">
    <source>
        <dbReference type="Proteomes" id="UP000628463"/>
    </source>
</evidence>
<accession>A0ABR7G326</accession>
<keyword evidence="1" id="KW-0597">Phosphoprotein</keyword>
<reference evidence="3 4" key="1">
    <citation type="submission" date="2020-08" db="EMBL/GenBank/DDBJ databases">
        <title>Genome public.</title>
        <authorList>
            <person name="Liu C."/>
            <person name="Sun Q."/>
        </authorList>
    </citation>
    <scope>NUCLEOTIDE SEQUENCE [LARGE SCALE GENOMIC DNA]</scope>
    <source>
        <strain evidence="3 4">NSJ-43</strain>
    </source>
</reference>
<evidence type="ECO:0000256" key="2">
    <source>
        <dbReference type="ARBA" id="ARBA00022990"/>
    </source>
</evidence>
<evidence type="ECO:0000313" key="3">
    <source>
        <dbReference type="EMBL" id="MBC5681844.1"/>
    </source>
</evidence>
<evidence type="ECO:0000256" key="1">
    <source>
        <dbReference type="ARBA" id="ARBA00022553"/>
    </source>
</evidence>
<dbReference type="SUPFAM" id="SSF52467">
    <property type="entry name" value="DHS-like NAD/FAD-binding domain"/>
    <property type="match status" value="1"/>
</dbReference>